<name>A0A0E9VHX0_ANGAN</name>
<protein>
    <submittedName>
        <fullName evidence="1">Uncharacterized protein</fullName>
    </submittedName>
</protein>
<organism evidence="1">
    <name type="scientific">Anguilla anguilla</name>
    <name type="common">European freshwater eel</name>
    <name type="synonym">Muraena anguilla</name>
    <dbReference type="NCBI Taxonomy" id="7936"/>
    <lineage>
        <taxon>Eukaryota</taxon>
        <taxon>Metazoa</taxon>
        <taxon>Chordata</taxon>
        <taxon>Craniata</taxon>
        <taxon>Vertebrata</taxon>
        <taxon>Euteleostomi</taxon>
        <taxon>Actinopterygii</taxon>
        <taxon>Neopterygii</taxon>
        <taxon>Teleostei</taxon>
        <taxon>Anguilliformes</taxon>
        <taxon>Anguillidae</taxon>
        <taxon>Anguilla</taxon>
    </lineage>
</organism>
<reference evidence="1" key="2">
    <citation type="journal article" date="2015" name="Fish Shellfish Immunol.">
        <title>Early steps in the European eel (Anguilla anguilla)-Vibrio vulnificus interaction in the gills: Role of the RtxA13 toxin.</title>
        <authorList>
            <person name="Callol A."/>
            <person name="Pajuelo D."/>
            <person name="Ebbesson L."/>
            <person name="Teles M."/>
            <person name="MacKenzie S."/>
            <person name="Amaro C."/>
        </authorList>
    </citation>
    <scope>NUCLEOTIDE SEQUENCE</scope>
</reference>
<dbReference type="AlphaFoldDB" id="A0A0E9VHX0"/>
<evidence type="ECO:0000313" key="1">
    <source>
        <dbReference type="EMBL" id="JAH76793.1"/>
    </source>
</evidence>
<proteinExistence type="predicted"/>
<reference evidence="1" key="1">
    <citation type="submission" date="2014-11" db="EMBL/GenBank/DDBJ databases">
        <authorList>
            <person name="Amaro Gonzalez C."/>
        </authorList>
    </citation>
    <scope>NUCLEOTIDE SEQUENCE</scope>
</reference>
<sequence length="26" mass="3170">MQQNFSSRRLKKGQLFNHINCQLYSQ</sequence>
<dbReference type="EMBL" id="GBXM01031784">
    <property type="protein sequence ID" value="JAH76793.1"/>
    <property type="molecule type" value="Transcribed_RNA"/>
</dbReference>
<accession>A0A0E9VHX0</accession>